<dbReference type="EMBL" id="CM023479">
    <property type="protein sequence ID" value="KAH7973846.1"/>
    <property type="molecule type" value="Genomic_DNA"/>
</dbReference>
<gene>
    <name evidence="1" type="ORF">HPB49_005591</name>
</gene>
<evidence type="ECO:0000313" key="1">
    <source>
        <dbReference type="EMBL" id="KAH7973846.1"/>
    </source>
</evidence>
<protein>
    <submittedName>
        <fullName evidence="1">Uncharacterized protein</fullName>
    </submittedName>
</protein>
<keyword evidence="2" id="KW-1185">Reference proteome</keyword>
<evidence type="ECO:0000313" key="2">
    <source>
        <dbReference type="Proteomes" id="UP000821865"/>
    </source>
</evidence>
<name>A0ACB8DNB0_DERSI</name>
<comment type="caution">
    <text evidence="1">The sequence shown here is derived from an EMBL/GenBank/DDBJ whole genome shotgun (WGS) entry which is preliminary data.</text>
</comment>
<organism evidence="1 2">
    <name type="scientific">Dermacentor silvarum</name>
    <name type="common">Tick</name>
    <dbReference type="NCBI Taxonomy" id="543639"/>
    <lineage>
        <taxon>Eukaryota</taxon>
        <taxon>Metazoa</taxon>
        <taxon>Ecdysozoa</taxon>
        <taxon>Arthropoda</taxon>
        <taxon>Chelicerata</taxon>
        <taxon>Arachnida</taxon>
        <taxon>Acari</taxon>
        <taxon>Parasitiformes</taxon>
        <taxon>Ixodida</taxon>
        <taxon>Ixodoidea</taxon>
        <taxon>Ixodidae</taxon>
        <taxon>Rhipicephalinae</taxon>
        <taxon>Dermacentor</taxon>
    </lineage>
</organism>
<proteinExistence type="predicted"/>
<accession>A0ACB8DNB0</accession>
<sequence>MEKCVLLSLTLSSCHLKVTFATAAALQLRTDSRLQKLDVRNNPIIIGGVYTIVKALEVNKCLETLAITIVESPPELEVRQLFDLIKERQVSARLNIHWEQPRGCDFAEGVLLCSASSSNMDLGTCSIEDASALLNALASSRNTHAARIECNRAFKPVIAKLVETVGSTTYLRKLTLGISLREDDEISLLQSLEGNRTIRIFELSKFLYKKKMVRALGQLVERNRVINVLTILVQQGYDSWNIVKAVCNEMKEAVPRNHVLIVVNVQFFNINQSKSFEVKEALRRNMMHVHDAIRFINGSSQKSDALAFEELQHAYSLKYVLSSKYGLTEATAIEKIDEARNRLAADYLVLTGVVSGRVTCEMDRGRRPTLGDLAVDVLARVCSFLHLNDVRNN</sequence>
<dbReference type="Proteomes" id="UP000821865">
    <property type="component" value="Chromosome 10"/>
</dbReference>
<reference evidence="1" key="1">
    <citation type="submission" date="2020-05" db="EMBL/GenBank/DDBJ databases">
        <title>Large-scale comparative analyses of tick genomes elucidate their genetic diversity and vector capacities.</title>
        <authorList>
            <person name="Jia N."/>
            <person name="Wang J."/>
            <person name="Shi W."/>
            <person name="Du L."/>
            <person name="Sun Y."/>
            <person name="Zhan W."/>
            <person name="Jiang J."/>
            <person name="Wang Q."/>
            <person name="Zhang B."/>
            <person name="Ji P."/>
            <person name="Sakyi L.B."/>
            <person name="Cui X."/>
            <person name="Yuan T."/>
            <person name="Jiang B."/>
            <person name="Yang W."/>
            <person name="Lam T.T.-Y."/>
            <person name="Chang Q."/>
            <person name="Ding S."/>
            <person name="Wang X."/>
            <person name="Zhu J."/>
            <person name="Ruan X."/>
            <person name="Zhao L."/>
            <person name="Wei J."/>
            <person name="Que T."/>
            <person name="Du C."/>
            <person name="Cheng J."/>
            <person name="Dai P."/>
            <person name="Han X."/>
            <person name="Huang E."/>
            <person name="Gao Y."/>
            <person name="Liu J."/>
            <person name="Shao H."/>
            <person name="Ye R."/>
            <person name="Li L."/>
            <person name="Wei W."/>
            <person name="Wang X."/>
            <person name="Wang C."/>
            <person name="Yang T."/>
            <person name="Huo Q."/>
            <person name="Li W."/>
            <person name="Guo W."/>
            <person name="Chen H."/>
            <person name="Zhou L."/>
            <person name="Ni X."/>
            <person name="Tian J."/>
            <person name="Zhou Y."/>
            <person name="Sheng Y."/>
            <person name="Liu T."/>
            <person name="Pan Y."/>
            <person name="Xia L."/>
            <person name="Li J."/>
            <person name="Zhao F."/>
            <person name="Cao W."/>
        </authorList>
    </citation>
    <scope>NUCLEOTIDE SEQUENCE</scope>
    <source>
        <strain evidence="1">Dsil-2018</strain>
    </source>
</reference>